<feature type="transmembrane region" description="Helical" evidence="7">
    <location>
        <begin position="167"/>
        <end position="187"/>
    </location>
</feature>
<accession>A0ABR7STI9</accession>
<evidence type="ECO:0000313" key="9">
    <source>
        <dbReference type="Proteomes" id="UP000642284"/>
    </source>
</evidence>
<feature type="transmembrane region" description="Helical" evidence="7">
    <location>
        <begin position="108"/>
        <end position="130"/>
    </location>
</feature>
<feature type="transmembrane region" description="Helical" evidence="7">
    <location>
        <begin position="47"/>
        <end position="68"/>
    </location>
</feature>
<dbReference type="GO" id="GO:0016740">
    <property type="term" value="F:transferase activity"/>
    <property type="evidence" value="ECO:0007669"/>
    <property type="project" value="UniProtKB-KW"/>
</dbReference>
<evidence type="ECO:0000256" key="7">
    <source>
        <dbReference type="SAM" id="Phobius"/>
    </source>
</evidence>
<keyword evidence="5 7" id="KW-1133">Transmembrane helix</keyword>
<keyword evidence="3 8" id="KW-0808">Transferase</keyword>
<gene>
    <name evidence="8" type="ORF">H9Y04_35500</name>
</gene>
<keyword evidence="2" id="KW-1003">Cell membrane</keyword>
<dbReference type="InterPro" id="IPR000715">
    <property type="entry name" value="Glycosyl_transferase_4"/>
</dbReference>
<feature type="transmembrane region" description="Helical" evidence="7">
    <location>
        <begin position="323"/>
        <end position="341"/>
    </location>
</feature>
<feature type="transmembrane region" description="Helical" evidence="7">
    <location>
        <begin position="80"/>
        <end position="96"/>
    </location>
</feature>
<keyword evidence="4 7" id="KW-0812">Transmembrane</keyword>
<keyword evidence="9" id="KW-1185">Reference proteome</keyword>
<evidence type="ECO:0000256" key="4">
    <source>
        <dbReference type="ARBA" id="ARBA00022692"/>
    </source>
</evidence>
<evidence type="ECO:0000256" key="5">
    <source>
        <dbReference type="ARBA" id="ARBA00022989"/>
    </source>
</evidence>
<dbReference type="Pfam" id="PF00953">
    <property type="entry name" value="Glycos_transf_4"/>
    <property type="match status" value="1"/>
</dbReference>
<evidence type="ECO:0000256" key="2">
    <source>
        <dbReference type="ARBA" id="ARBA00022475"/>
    </source>
</evidence>
<name>A0ABR7STI9_9ACTN</name>
<comment type="caution">
    <text evidence="8">The sequence shown here is derived from an EMBL/GenBank/DDBJ whole genome shotgun (WGS) entry which is preliminary data.</text>
</comment>
<keyword evidence="6 7" id="KW-0472">Membrane</keyword>
<feature type="transmembrane region" description="Helical" evidence="7">
    <location>
        <begin position="347"/>
        <end position="366"/>
    </location>
</feature>
<feature type="transmembrane region" description="Helical" evidence="7">
    <location>
        <begin position="142"/>
        <end position="161"/>
    </location>
</feature>
<dbReference type="EMBL" id="JACTVJ010000021">
    <property type="protein sequence ID" value="MBC9717851.1"/>
    <property type="molecule type" value="Genomic_DNA"/>
</dbReference>
<proteinExistence type="predicted"/>
<protein>
    <submittedName>
        <fullName evidence="8">Undecaprenyl/decaprenyl-phosphate alpha-N-acetylglucosaminyl 1-phosphate transferase</fullName>
    </submittedName>
</protein>
<dbReference type="Proteomes" id="UP000642284">
    <property type="component" value="Unassembled WGS sequence"/>
</dbReference>
<evidence type="ECO:0000256" key="1">
    <source>
        <dbReference type="ARBA" id="ARBA00004651"/>
    </source>
</evidence>
<comment type="subcellular location">
    <subcellularLocation>
        <location evidence="1">Cell membrane</location>
        <topology evidence="1">Multi-pass membrane protein</topology>
    </subcellularLocation>
</comment>
<feature type="transmembrane region" description="Helical" evidence="7">
    <location>
        <begin position="194"/>
        <end position="214"/>
    </location>
</feature>
<dbReference type="RefSeq" id="WP_187818291.1">
    <property type="nucleotide sequence ID" value="NZ_JACTVJ010000021.1"/>
</dbReference>
<reference evidence="8 9" key="1">
    <citation type="submission" date="2020-08" db="EMBL/GenBank/DDBJ databases">
        <title>Genemic of Streptomyces polyaspartic.</title>
        <authorList>
            <person name="Liu W."/>
        </authorList>
    </citation>
    <scope>NUCLEOTIDE SEQUENCE [LARGE SCALE GENOMIC DNA]</scope>
    <source>
        <strain evidence="8 9">TRM66268-LWL</strain>
    </source>
</reference>
<dbReference type="PANTHER" id="PTHR22926:SF3">
    <property type="entry name" value="UNDECAPRENYL-PHOSPHATE ALPHA-N-ACETYLGLUCOSAMINYL 1-PHOSPHATE TRANSFERASE"/>
    <property type="match status" value="1"/>
</dbReference>
<dbReference type="PANTHER" id="PTHR22926">
    <property type="entry name" value="PHOSPHO-N-ACETYLMURAMOYL-PENTAPEPTIDE-TRANSFERASE"/>
    <property type="match status" value="1"/>
</dbReference>
<evidence type="ECO:0000313" key="8">
    <source>
        <dbReference type="EMBL" id="MBC9717851.1"/>
    </source>
</evidence>
<sequence>MRDYLLTLCVVAAVTFLLTGPARTFALAIGAAPAVRARDVHRQPTPRLGGIAMFGGLCAGWLVAAHLPHLADTFTRTHEPQALLVGAAVIWLIGVLDDRFELAAVVKFVGQLIAASIMVAGGLAILWLPVPGVGAVILNEPQSTLLTVAVVVVTINAVNFIDGLDGLAAGMVAIAATAFLLYSYRLWYGYGIEAAQSAAMFSAALVGMCVGFLPHNSHPARIFMGDSGSMLIGTVLAACCISAVGQVDPDALAQSISRAGDTTEIMAPIYIPVLLSLTAIAVPAIDLVLAFMRRTWRGQSPFTADKEHLHHRLIQIGHSHPRAVLLMYLWTALLTFGTVAIAARHTALWTIMTLMALCAAGIVFLTRARTLPSLPRCMAPLVPPRFRRSKRRS</sequence>
<evidence type="ECO:0000256" key="3">
    <source>
        <dbReference type="ARBA" id="ARBA00022679"/>
    </source>
</evidence>
<feature type="transmembrane region" description="Helical" evidence="7">
    <location>
        <begin position="269"/>
        <end position="292"/>
    </location>
</feature>
<evidence type="ECO:0000256" key="6">
    <source>
        <dbReference type="ARBA" id="ARBA00023136"/>
    </source>
</evidence>
<dbReference type="InterPro" id="IPR018480">
    <property type="entry name" value="PNAcMuramoyl-5peptid_Trfase_CS"/>
</dbReference>
<dbReference type="CDD" id="cd06853">
    <property type="entry name" value="GT_WecA_like"/>
    <property type="match status" value="1"/>
</dbReference>
<dbReference type="PROSITE" id="PS01348">
    <property type="entry name" value="MRAY_2"/>
    <property type="match status" value="1"/>
</dbReference>
<organism evidence="8 9">
    <name type="scientific">Streptomyces polyasparticus</name>
    <dbReference type="NCBI Taxonomy" id="2767826"/>
    <lineage>
        <taxon>Bacteria</taxon>
        <taxon>Bacillati</taxon>
        <taxon>Actinomycetota</taxon>
        <taxon>Actinomycetes</taxon>
        <taxon>Kitasatosporales</taxon>
        <taxon>Streptomycetaceae</taxon>
        <taxon>Streptomyces</taxon>
    </lineage>
</organism>